<dbReference type="Pfam" id="PF04488">
    <property type="entry name" value="Gly_transf_sug"/>
    <property type="match status" value="1"/>
</dbReference>
<feature type="region of interest" description="Disordered" evidence="3">
    <location>
        <begin position="448"/>
        <end position="521"/>
    </location>
</feature>
<evidence type="ECO:0000313" key="5">
    <source>
        <dbReference type="Proteomes" id="UP000054845"/>
    </source>
</evidence>
<feature type="region of interest" description="Disordered" evidence="3">
    <location>
        <begin position="594"/>
        <end position="633"/>
    </location>
</feature>
<comment type="similarity">
    <text evidence="1">Belongs to the glycosyltransferase 32 family.</text>
</comment>
<dbReference type="Gene3D" id="3.90.550.20">
    <property type="match status" value="1"/>
</dbReference>
<organism evidence="4 5">
    <name type="scientific">Ceraceosorus bombacis</name>
    <dbReference type="NCBI Taxonomy" id="401625"/>
    <lineage>
        <taxon>Eukaryota</taxon>
        <taxon>Fungi</taxon>
        <taxon>Dikarya</taxon>
        <taxon>Basidiomycota</taxon>
        <taxon>Ustilaginomycotina</taxon>
        <taxon>Exobasidiomycetes</taxon>
        <taxon>Ceraceosorales</taxon>
        <taxon>Ceraceosoraceae</taxon>
        <taxon>Ceraceosorus</taxon>
    </lineage>
</organism>
<sequence>MARLFSRRTQSVLLTLLALFLLGTVIVLSAVRAYFSIDQSAYIEAEELGTWDEIRWGSATDDLPLGWAARYPWLAKMLSSSSRSSEGAFTHSGPAQEGPHAASPMTGSRDPSLAALEKDPSAPAFDNTPKPWSPTSPKEKIPRIIHQTWKDSTLPGKWQAVREECQAMHPDYEYMLWTDADSRKFLVEHYSWFVPIFDAYPYAIQRADAIRYFVLHKYGGIYMDLDVGCLRRFDPLLRFEVVLPKTIPVGVSNDIMLSAKGHPFMDQLIHNLVTFNHRYLTNYPTVMFSTGPMFVSASYRIYVDAHGPAIPSSPSKPAAGFEGVRVLPKSLYGKNAKPGEAPNAFFKHFYGSSWHANDAGFLILLRDYGRGLMLIGAIVVAYGFAKTLLPRFLHSLGRRSALSSADRRRRRGSANNGGGVAPSSSAGRWISLPIRAADARSSRRAHSAAYGRLPDADNSDLLDPRSAHNSLTRVAAPRPQRYSLPMFDLADGDGEADTSEAGSGGACADEETNSDLSLDSGRHSAAQGLLSWVGSGFARPPTASSEAEERQVAADGSHLVRSGTASKDERTKPRKGSSSAGGTLYLPAFFVGGSSSTSSERARTSPTDTAGWASGARARMGSDESAVGHSRGSSLGTWAAGLLPPNWRAASPSALATVNQWLGRSPSPALAEDVERIGSGRAGATFPMTTSQSSSSGRYASMWSEGAEPNAGGKEGRHALRPNTSHDTSAQRHIPAIALDMDSPPPPYIDAGGTSNSRARHEQGTSVTPSLGESSASAASPSPSVSRPGLTKRPSRGSLRETAPGDAAPPSAAVSAAEIGARSETPPVALVPPPTDAADVSLSSERTRLSSDSATRPAR</sequence>
<dbReference type="EMBL" id="CCYA01000217">
    <property type="protein sequence ID" value="CEH13362.1"/>
    <property type="molecule type" value="Genomic_DNA"/>
</dbReference>
<feature type="region of interest" description="Disordered" evidence="3">
    <location>
        <begin position="681"/>
        <end position="859"/>
    </location>
</feature>
<feature type="compositionally biased region" description="Low complexity" evidence="3">
    <location>
        <begin position="774"/>
        <end position="788"/>
    </location>
</feature>
<feature type="region of interest" description="Disordered" evidence="3">
    <location>
        <begin position="85"/>
        <end position="139"/>
    </location>
</feature>
<dbReference type="FunFam" id="3.90.550.20:FF:000005">
    <property type="entry name" value="Unplaced genomic scaffold supercont1.17, whole genome shotgun sequence"/>
    <property type="match status" value="1"/>
</dbReference>
<dbReference type="GO" id="GO:0000030">
    <property type="term" value="F:mannosyltransferase activity"/>
    <property type="evidence" value="ECO:0007669"/>
    <property type="project" value="TreeGrafter"/>
</dbReference>
<evidence type="ECO:0000256" key="1">
    <source>
        <dbReference type="ARBA" id="ARBA00009003"/>
    </source>
</evidence>
<accession>A0A0N7L9C0</accession>
<feature type="compositionally biased region" description="Polar residues" evidence="3">
    <location>
        <begin position="687"/>
        <end position="698"/>
    </location>
</feature>
<dbReference type="InterPro" id="IPR007577">
    <property type="entry name" value="GlycoTrfase_DXD_sugar-bd_CS"/>
</dbReference>
<dbReference type="AlphaFoldDB" id="A0A0N7L9C0"/>
<dbReference type="PANTHER" id="PTHR32385:SF15">
    <property type="entry name" value="INOSITOL PHOSPHOCERAMIDE MANNOSYLTRANSFERASE 1"/>
    <property type="match status" value="1"/>
</dbReference>
<protein>
    <submittedName>
        <fullName evidence="4">MANNOSYL PHOSPHORYLINOSITOL CERAMIDE SYNTHASE CSH1-RELATED</fullName>
    </submittedName>
</protein>
<feature type="region of interest" description="Disordered" evidence="3">
    <location>
        <begin position="538"/>
        <end position="581"/>
    </location>
</feature>
<dbReference type="Proteomes" id="UP000054845">
    <property type="component" value="Unassembled WGS sequence"/>
</dbReference>
<feature type="compositionally biased region" description="Polar residues" evidence="3">
    <location>
        <begin position="764"/>
        <end position="773"/>
    </location>
</feature>
<keyword evidence="2" id="KW-0808">Transferase</keyword>
<keyword evidence="5" id="KW-1185">Reference proteome</keyword>
<proteinExistence type="inferred from homology"/>
<name>A0A0N7L9C0_9BASI</name>
<feature type="compositionally biased region" description="Polar residues" evidence="3">
    <location>
        <begin position="850"/>
        <end position="859"/>
    </location>
</feature>
<feature type="region of interest" description="Disordered" evidence="3">
    <location>
        <begin position="403"/>
        <end position="425"/>
    </location>
</feature>
<dbReference type="InterPro" id="IPR051706">
    <property type="entry name" value="Glycosyltransferase_domain"/>
</dbReference>
<evidence type="ECO:0000256" key="2">
    <source>
        <dbReference type="ARBA" id="ARBA00022679"/>
    </source>
</evidence>
<evidence type="ECO:0000313" key="4">
    <source>
        <dbReference type="EMBL" id="CEH13362.1"/>
    </source>
</evidence>
<dbReference type="GO" id="GO:0016020">
    <property type="term" value="C:membrane"/>
    <property type="evidence" value="ECO:0007669"/>
    <property type="project" value="GOC"/>
</dbReference>
<dbReference type="InterPro" id="IPR029044">
    <property type="entry name" value="Nucleotide-diphossugar_trans"/>
</dbReference>
<dbReference type="SUPFAM" id="SSF53448">
    <property type="entry name" value="Nucleotide-diphospho-sugar transferases"/>
    <property type="match status" value="1"/>
</dbReference>
<reference evidence="4 5" key="1">
    <citation type="submission" date="2014-09" db="EMBL/GenBank/DDBJ databases">
        <authorList>
            <person name="Magalhaes I.L.F."/>
            <person name="Oliveira U."/>
            <person name="Santos F.R."/>
            <person name="Vidigal T.H.D.A."/>
            <person name="Brescovit A.D."/>
            <person name="Santos A.J."/>
        </authorList>
    </citation>
    <scope>NUCLEOTIDE SEQUENCE [LARGE SCALE GENOMIC DNA]</scope>
</reference>
<feature type="compositionally biased region" description="Low complexity" evidence="3">
    <location>
        <begin position="804"/>
        <end position="817"/>
    </location>
</feature>
<dbReference type="STRING" id="401625.A0A0N7L9C0"/>
<dbReference type="OrthoDB" id="3647at2759"/>
<evidence type="ECO:0000256" key="3">
    <source>
        <dbReference type="SAM" id="MobiDB-lite"/>
    </source>
</evidence>
<dbReference type="PANTHER" id="PTHR32385">
    <property type="entry name" value="MANNOSYL PHOSPHORYLINOSITOL CERAMIDE SYNTHASE"/>
    <property type="match status" value="1"/>
</dbReference>
<dbReference type="GO" id="GO:0051999">
    <property type="term" value="P:mannosyl-inositol phosphorylceramide biosynthetic process"/>
    <property type="evidence" value="ECO:0007669"/>
    <property type="project" value="TreeGrafter"/>
</dbReference>